<accession>A0A0L0NQ40</accession>
<dbReference type="InterPro" id="IPR036523">
    <property type="entry name" value="SurE-like_sf"/>
</dbReference>
<dbReference type="SUPFAM" id="SSF64167">
    <property type="entry name" value="SurE-like"/>
    <property type="match status" value="1"/>
</dbReference>
<dbReference type="Pfam" id="PF01975">
    <property type="entry name" value="SurE"/>
    <property type="match status" value="1"/>
</dbReference>
<dbReference type="PANTHER" id="PTHR30457">
    <property type="entry name" value="5'-NUCLEOTIDASE SURE"/>
    <property type="match status" value="1"/>
</dbReference>
<dbReference type="EMBL" id="LGST01000059">
    <property type="protein sequence ID" value="KND96124.1"/>
    <property type="molecule type" value="Genomic_DNA"/>
</dbReference>
<keyword evidence="3" id="KW-0378">Hydrolase</keyword>
<dbReference type="VEuPathDB" id="FungiDB:CJJ09_000567"/>
<comment type="similarity">
    <text evidence="1">Belongs to the SurE nucleotidase family.</text>
</comment>
<proteinExistence type="inferred from homology"/>
<evidence type="ECO:0000256" key="1">
    <source>
        <dbReference type="ARBA" id="ARBA00011062"/>
    </source>
</evidence>
<sequence>MWVQKNSLYKEAPLAAKHQQKGIMKLLLLPAVLALNILISTTDSWVSKSPRYLEWALRERGHSVKVVASLNPNTEVPPVEHELHRDTLEDFGDGVAAGGDFNHLLPAHQTYLKNVRRVNVARGAKNTILKRDLDALESEFSLQAVQNELYGQDPLNRNFWYVDGTPLEALSLAFDEILPSHAPDFAPDLVIVGPNEGLHLTPPNSDDDVVVEDLDNMDDKAHALALLAQLHKVPVITVSSEDHDRVYYNDDRYFNVEVAQYKDAFKANPIAKNVQFVNDRIVHLIEKVVGSSLDASLLLNINFPSMNHKYSNCFATSHHGPKFAQVTAAKPKFRMGKIVSVPRADLRKRAQDSETRAYFKLSEDLDRMERLLEIELRRMLAIVSKPGHEFEKNDLHSYYSNKHELSALQRCQIAVSVNHVTKGNNLGTDVFRVPH</sequence>
<dbReference type="AlphaFoldDB" id="A0A0L0NQ40"/>
<evidence type="ECO:0000256" key="3">
    <source>
        <dbReference type="ARBA" id="ARBA00022801"/>
    </source>
</evidence>
<dbReference type="VEuPathDB" id="FungiDB:CJJ07_001664"/>
<organism evidence="5 6">
    <name type="scientific">Candidozyma auris</name>
    <name type="common">Yeast</name>
    <name type="synonym">Candida auris</name>
    <dbReference type="NCBI Taxonomy" id="498019"/>
    <lineage>
        <taxon>Eukaryota</taxon>
        <taxon>Fungi</taxon>
        <taxon>Dikarya</taxon>
        <taxon>Ascomycota</taxon>
        <taxon>Saccharomycotina</taxon>
        <taxon>Pichiomycetes</taxon>
        <taxon>Metschnikowiaceae</taxon>
        <taxon>Candidozyma</taxon>
    </lineage>
</organism>
<dbReference type="VEuPathDB" id="FungiDB:B9J08_003541"/>
<reference evidence="6" key="1">
    <citation type="journal article" date="2015" name="BMC Genomics">
        <title>Draft genome of a commonly misdiagnosed multidrug resistant pathogen Candida auris.</title>
        <authorList>
            <person name="Chatterjee S."/>
            <person name="Alampalli S.V."/>
            <person name="Nageshan R.K."/>
            <person name="Chettiar S.T."/>
            <person name="Joshi S."/>
            <person name="Tatu U.S."/>
        </authorList>
    </citation>
    <scope>NUCLEOTIDE SEQUENCE [LARGE SCALE GENOMIC DNA]</scope>
    <source>
        <strain evidence="6">6684</strain>
    </source>
</reference>
<dbReference type="VEuPathDB" id="FungiDB:QG37_07613"/>
<dbReference type="PANTHER" id="PTHR30457:SF0">
    <property type="entry name" value="PHOSPHATASE, PUTATIVE (AFU_ORTHOLOGUE AFUA_4G01070)-RELATED"/>
    <property type="match status" value="1"/>
</dbReference>
<dbReference type="GO" id="GO:0008252">
    <property type="term" value="F:nucleotidase activity"/>
    <property type="evidence" value="ECO:0007669"/>
    <property type="project" value="InterPro"/>
</dbReference>
<dbReference type="GO" id="GO:0046872">
    <property type="term" value="F:metal ion binding"/>
    <property type="evidence" value="ECO:0007669"/>
    <property type="project" value="UniProtKB-KW"/>
</dbReference>
<dbReference type="InterPro" id="IPR030048">
    <property type="entry name" value="SurE"/>
</dbReference>
<evidence type="ECO:0000313" key="6">
    <source>
        <dbReference type="Proteomes" id="UP000037122"/>
    </source>
</evidence>
<feature type="domain" description="Survival protein SurE-like phosphatase/nucleotidase" evidence="4">
    <location>
        <begin position="141"/>
        <end position="198"/>
    </location>
</feature>
<gene>
    <name evidence="5" type="ORF">QG37_07613</name>
</gene>
<dbReference type="VEuPathDB" id="FungiDB:CJI96_0001930"/>
<dbReference type="Gene3D" id="3.40.1210.10">
    <property type="entry name" value="Survival protein SurE-like phosphatase/nucleotidase"/>
    <property type="match status" value="1"/>
</dbReference>
<dbReference type="VEuPathDB" id="FungiDB:CJI97_003614"/>
<protein>
    <recommendedName>
        <fullName evidence="4">Survival protein SurE-like phosphatase/nucleotidase domain-containing protein</fullName>
    </recommendedName>
</protein>
<evidence type="ECO:0000256" key="2">
    <source>
        <dbReference type="ARBA" id="ARBA00022723"/>
    </source>
</evidence>
<evidence type="ECO:0000259" key="4">
    <source>
        <dbReference type="Pfam" id="PF01975"/>
    </source>
</evidence>
<keyword evidence="2" id="KW-0479">Metal-binding</keyword>
<comment type="caution">
    <text evidence="5">The sequence shown here is derived from an EMBL/GenBank/DDBJ whole genome shotgun (WGS) entry which is preliminary data.</text>
</comment>
<dbReference type="InterPro" id="IPR002828">
    <property type="entry name" value="SurE-like_Pase/nucleotidase"/>
</dbReference>
<name>A0A0L0NQ40_CANAR</name>
<dbReference type="Proteomes" id="UP000037122">
    <property type="component" value="Unassembled WGS sequence"/>
</dbReference>
<evidence type="ECO:0000313" key="5">
    <source>
        <dbReference type="EMBL" id="KND96124.1"/>
    </source>
</evidence>